<dbReference type="GO" id="GO:0006310">
    <property type="term" value="P:DNA recombination"/>
    <property type="evidence" value="ECO:0007669"/>
    <property type="project" value="UniProtKB-KW"/>
</dbReference>
<dbReference type="EMBL" id="ML770167">
    <property type="protein sequence ID" value="KAE9384337.1"/>
    <property type="molecule type" value="Genomic_DNA"/>
</dbReference>
<accession>A0A6A4GG23</accession>
<proteinExistence type="predicted"/>
<keyword evidence="3" id="KW-1185">Reference proteome</keyword>
<dbReference type="PANTHER" id="PTHR34605:SF3">
    <property type="entry name" value="P CELL-TYPE AGGLUTINATION PROTEIN MAP4-LIKE-RELATED"/>
    <property type="match status" value="1"/>
</dbReference>
<dbReference type="SUPFAM" id="SSF56349">
    <property type="entry name" value="DNA breaking-rejoining enzymes"/>
    <property type="match status" value="1"/>
</dbReference>
<dbReference type="InterPro" id="IPR052925">
    <property type="entry name" value="Phage_Integrase-like_Recomb"/>
</dbReference>
<sequence>LPPSEAVLCNYAASFAGRLAGSTARAKVSAIKAWVSRRGKQWKGSDNLHKVLAGVERKASASSFREEHAPVKEDHLRVLHEGLDLPGKCGKDYAIAAAAKALFAGQMRSGAILATSPNPDDYNPSELPAVSDLLPPNSTSKRNLRLPKMKTSQTRGEKVVLGAQPGRTCPIHALRDHIKVNRLRPEHPLLAFCNAHGKLKVLTKVDFLKRCNSIWSAKGIPRMTGHCFCIGGTTHLLTSGIPPDVVKALGRWKSDAFLKYWR</sequence>
<dbReference type="GO" id="GO:0015074">
    <property type="term" value="P:DNA integration"/>
    <property type="evidence" value="ECO:0007669"/>
    <property type="project" value="InterPro"/>
</dbReference>
<dbReference type="Proteomes" id="UP000799118">
    <property type="component" value="Unassembled WGS sequence"/>
</dbReference>
<keyword evidence="1" id="KW-0233">DNA recombination</keyword>
<evidence type="ECO:0000313" key="3">
    <source>
        <dbReference type="Proteomes" id="UP000799118"/>
    </source>
</evidence>
<dbReference type="InterPro" id="IPR011010">
    <property type="entry name" value="DNA_brk_join_enz"/>
</dbReference>
<dbReference type="Gene3D" id="1.10.443.10">
    <property type="entry name" value="Intergrase catalytic core"/>
    <property type="match status" value="1"/>
</dbReference>
<feature type="non-terminal residue" evidence="2">
    <location>
        <position position="262"/>
    </location>
</feature>
<feature type="non-terminal residue" evidence="2">
    <location>
        <position position="1"/>
    </location>
</feature>
<dbReference type="OrthoDB" id="3254696at2759"/>
<dbReference type="GO" id="GO:0003677">
    <property type="term" value="F:DNA binding"/>
    <property type="evidence" value="ECO:0007669"/>
    <property type="project" value="InterPro"/>
</dbReference>
<organism evidence="2 3">
    <name type="scientific">Gymnopus androsaceus JB14</name>
    <dbReference type="NCBI Taxonomy" id="1447944"/>
    <lineage>
        <taxon>Eukaryota</taxon>
        <taxon>Fungi</taxon>
        <taxon>Dikarya</taxon>
        <taxon>Basidiomycota</taxon>
        <taxon>Agaricomycotina</taxon>
        <taxon>Agaricomycetes</taxon>
        <taxon>Agaricomycetidae</taxon>
        <taxon>Agaricales</taxon>
        <taxon>Marasmiineae</taxon>
        <taxon>Omphalotaceae</taxon>
        <taxon>Gymnopus</taxon>
    </lineage>
</organism>
<dbReference type="InterPro" id="IPR013762">
    <property type="entry name" value="Integrase-like_cat_sf"/>
</dbReference>
<evidence type="ECO:0008006" key="4">
    <source>
        <dbReference type="Google" id="ProtNLM"/>
    </source>
</evidence>
<evidence type="ECO:0000313" key="2">
    <source>
        <dbReference type="EMBL" id="KAE9384337.1"/>
    </source>
</evidence>
<gene>
    <name evidence="2" type="ORF">BT96DRAFT_771237</name>
</gene>
<dbReference type="PANTHER" id="PTHR34605">
    <property type="entry name" value="PHAGE_INTEGRASE DOMAIN-CONTAINING PROTEIN"/>
    <property type="match status" value="1"/>
</dbReference>
<name>A0A6A4GG23_9AGAR</name>
<protein>
    <recommendedName>
        <fullName evidence="4">DNA breaking-rejoining enzyme</fullName>
    </recommendedName>
</protein>
<evidence type="ECO:0000256" key="1">
    <source>
        <dbReference type="ARBA" id="ARBA00023172"/>
    </source>
</evidence>
<dbReference type="AlphaFoldDB" id="A0A6A4GG23"/>
<reference evidence="2" key="1">
    <citation type="journal article" date="2019" name="Environ. Microbiol.">
        <title>Fungal ecological strategies reflected in gene transcription - a case study of two litter decomposers.</title>
        <authorList>
            <person name="Barbi F."/>
            <person name="Kohler A."/>
            <person name="Barry K."/>
            <person name="Baskaran P."/>
            <person name="Daum C."/>
            <person name="Fauchery L."/>
            <person name="Ihrmark K."/>
            <person name="Kuo A."/>
            <person name="LaButti K."/>
            <person name="Lipzen A."/>
            <person name="Morin E."/>
            <person name="Grigoriev I.V."/>
            <person name="Henrissat B."/>
            <person name="Lindahl B."/>
            <person name="Martin F."/>
        </authorList>
    </citation>
    <scope>NUCLEOTIDE SEQUENCE</scope>
    <source>
        <strain evidence="2">JB14</strain>
    </source>
</reference>